<protein>
    <submittedName>
        <fullName evidence="2">Uncharacterized protein</fullName>
    </submittedName>
</protein>
<feature type="compositionally biased region" description="Basic and acidic residues" evidence="1">
    <location>
        <begin position="26"/>
        <end position="40"/>
    </location>
</feature>
<dbReference type="Proteomes" id="UP001146351">
    <property type="component" value="Unassembled WGS sequence"/>
</dbReference>
<feature type="region of interest" description="Disordered" evidence="1">
    <location>
        <begin position="16"/>
        <end position="77"/>
    </location>
</feature>
<accession>A0A9W9I970</accession>
<proteinExistence type="predicted"/>
<feature type="compositionally biased region" description="Polar residues" evidence="1">
    <location>
        <begin position="16"/>
        <end position="25"/>
    </location>
</feature>
<dbReference type="AlphaFoldDB" id="A0A9W9I970"/>
<organism evidence="2 3">
    <name type="scientific">Penicillium capsulatum</name>
    <dbReference type="NCBI Taxonomy" id="69766"/>
    <lineage>
        <taxon>Eukaryota</taxon>
        <taxon>Fungi</taxon>
        <taxon>Dikarya</taxon>
        <taxon>Ascomycota</taxon>
        <taxon>Pezizomycotina</taxon>
        <taxon>Eurotiomycetes</taxon>
        <taxon>Eurotiomycetidae</taxon>
        <taxon>Eurotiales</taxon>
        <taxon>Aspergillaceae</taxon>
        <taxon>Penicillium</taxon>
    </lineage>
</organism>
<comment type="caution">
    <text evidence="2">The sequence shown here is derived from an EMBL/GenBank/DDBJ whole genome shotgun (WGS) entry which is preliminary data.</text>
</comment>
<evidence type="ECO:0000256" key="1">
    <source>
        <dbReference type="SAM" id="MobiDB-lite"/>
    </source>
</evidence>
<reference evidence="2" key="2">
    <citation type="journal article" date="2023" name="IMA Fungus">
        <title>Comparative genomic study of the Penicillium genus elucidates a diverse pangenome and 15 lateral gene transfer events.</title>
        <authorList>
            <person name="Petersen C."/>
            <person name="Sorensen T."/>
            <person name="Nielsen M.R."/>
            <person name="Sondergaard T.E."/>
            <person name="Sorensen J.L."/>
            <person name="Fitzpatrick D.A."/>
            <person name="Frisvad J.C."/>
            <person name="Nielsen K.L."/>
        </authorList>
    </citation>
    <scope>NUCLEOTIDE SEQUENCE</scope>
    <source>
        <strain evidence="2">IBT 21917</strain>
    </source>
</reference>
<evidence type="ECO:0000313" key="3">
    <source>
        <dbReference type="Proteomes" id="UP001146351"/>
    </source>
</evidence>
<reference evidence="2" key="1">
    <citation type="submission" date="2022-11" db="EMBL/GenBank/DDBJ databases">
        <authorList>
            <person name="Petersen C."/>
        </authorList>
    </citation>
    <scope>NUCLEOTIDE SEQUENCE</scope>
    <source>
        <strain evidence="2">IBT 21917</strain>
    </source>
</reference>
<gene>
    <name evidence="2" type="ORF">N7492_005099</name>
</gene>
<name>A0A9W9I970_9EURO</name>
<dbReference type="EMBL" id="JAPQKO010000003">
    <property type="protein sequence ID" value="KAJ5172506.1"/>
    <property type="molecule type" value="Genomic_DNA"/>
</dbReference>
<evidence type="ECO:0000313" key="2">
    <source>
        <dbReference type="EMBL" id="KAJ5172506.1"/>
    </source>
</evidence>
<sequence>MDPCLTYRGIVRNNSLVATRAQQPSRRGDRRAASLDDKARRSSPVKGFFPPGADPAPSHESVTEPAKLQMQNNVRRV</sequence>
<keyword evidence="3" id="KW-1185">Reference proteome</keyword>